<dbReference type="Proteomes" id="UP000256964">
    <property type="component" value="Unassembled WGS sequence"/>
</dbReference>
<reference evidence="3 4" key="1">
    <citation type="journal article" date="2018" name="Biotechnol. Biofuels">
        <title>Integrative visual omics of the white-rot fungus Polyporus brumalis exposes the biotechnological potential of its oxidative enzymes for delignifying raw plant biomass.</title>
        <authorList>
            <person name="Miyauchi S."/>
            <person name="Rancon A."/>
            <person name="Drula E."/>
            <person name="Hage H."/>
            <person name="Chaduli D."/>
            <person name="Favel A."/>
            <person name="Grisel S."/>
            <person name="Henrissat B."/>
            <person name="Herpoel-Gimbert I."/>
            <person name="Ruiz-Duenas F.J."/>
            <person name="Chevret D."/>
            <person name="Hainaut M."/>
            <person name="Lin J."/>
            <person name="Wang M."/>
            <person name="Pangilinan J."/>
            <person name="Lipzen A."/>
            <person name="Lesage-Meessen L."/>
            <person name="Navarro D."/>
            <person name="Riley R."/>
            <person name="Grigoriev I.V."/>
            <person name="Zhou S."/>
            <person name="Raouche S."/>
            <person name="Rosso M.N."/>
        </authorList>
    </citation>
    <scope>NUCLEOTIDE SEQUENCE [LARGE SCALE GENOMIC DNA]</scope>
    <source>
        <strain evidence="3 4">BRFM 1820</strain>
    </source>
</reference>
<accession>A0A371CSY0</accession>
<evidence type="ECO:0000259" key="2">
    <source>
        <dbReference type="Pfam" id="PF08719"/>
    </source>
</evidence>
<feature type="compositionally biased region" description="Polar residues" evidence="1">
    <location>
        <begin position="77"/>
        <end position="92"/>
    </location>
</feature>
<dbReference type="AlphaFoldDB" id="A0A371CSY0"/>
<dbReference type="STRING" id="139420.A0A371CSY0"/>
<feature type="compositionally biased region" description="Basic and acidic residues" evidence="1">
    <location>
        <begin position="127"/>
        <end position="136"/>
    </location>
</feature>
<dbReference type="OrthoDB" id="206452at2759"/>
<keyword evidence="4" id="KW-1185">Reference proteome</keyword>
<dbReference type="InterPro" id="IPR012816">
    <property type="entry name" value="NADAR"/>
</dbReference>
<feature type="region of interest" description="Disordered" evidence="1">
    <location>
        <begin position="74"/>
        <end position="136"/>
    </location>
</feature>
<sequence length="248" mass="27310">MARTAEDFVFFWKPEQSHGWASQWYKSPFSARVILPDGEERDVTFTTAEHWMMGQKALLFGDQEIFERIVGLPASDKSVSPPNPTQSASAVSTEGGPVRNTRSRPSRPSRSTTKASTTRVPRTRIPGPKEAKALGRKVRNFDEGRWARERERIVLAGTLHKFRQHADLRALLLGTGERGLVEASPMDRVWGVGVGARKAAEMCVSAEGREGWRMNLLGRALGEARRILRLEGEGGGASGEAAEGREAS</sequence>
<evidence type="ECO:0000256" key="1">
    <source>
        <dbReference type="SAM" id="MobiDB-lite"/>
    </source>
</evidence>
<feature type="domain" description="NADAR" evidence="2">
    <location>
        <begin position="127"/>
        <end position="229"/>
    </location>
</feature>
<protein>
    <submittedName>
        <fullName evidence="3">DUF1768-domain-containing protein</fullName>
    </submittedName>
</protein>
<organism evidence="3 4">
    <name type="scientific">Lentinus brumalis</name>
    <dbReference type="NCBI Taxonomy" id="2498619"/>
    <lineage>
        <taxon>Eukaryota</taxon>
        <taxon>Fungi</taxon>
        <taxon>Dikarya</taxon>
        <taxon>Basidiomycota</taxon>
        <taxon>Agaricomycotina</taxon>
        <taxon>Agaricomycetes</taxon>
        <taxon>Polyporales</taxon>
        <taxon>Polyporaceae</taxon>
        <taxon>Lentinus</taxon>
    </lineage>
</organism>
<feature type="compositionally biased region" description="Low complexity" evidence="1">
    <location>
        <begin position="108"/>
        <end position="119"/>
    </location>
</feature>
<evidence type="ECO:0000313" key="3">
    <source>
        <dbReference type="EMBL" id="RDX43367.1"/>
    </source>
</evidence>
<dbReference type="Gene3D" id="1.10.357.40">
    <property type="entry name" value="YbiA-like"/>
    <property type="match status" value="1"/>
</dbReference>
<name>A0A371CSY0_9APHY</name>
<dbReference type="InterPro" id="IPR037238">
    <property type="entry name" value="YbiA-like_sf"/>
</dbReference>
<evidence type="ECO:0000313" key="4">
    <source>
        <dbReference type="Proteomes" id="UP000256964"/>
    </source>
</evidence>
<gene>
    <name evidence="3" type="ORF">OH76DRAFT_1560404</name>
</gene>
<proteinExistence type="predicted"/>
<dbReference type="EMBL" id="KZ857466">
    <property type="protein sequence ID" value="RDX43367.1"/>
    <property type="molecule type" value="Genomic_DNA"/>
</dbReference>
<dbReference type="SUPFAM" id="SSF143990">
    <property type="entry name" value="YbiA-like"/>
    <property type="match status" value="2"/>
</dbReference>
<dbReference type="NCBIfam" id="TIGR02464">
    <property type="entry name" value="ribofla_fusion"/>
    <property type="match status" value="1"/>
</dbReference>
<dbReference type="CDD" id="cd15457">
    <property type="entry name" value="NADAR"/>
    <property type="match status" value="1"/>
</dbReference>
<dbReference type="Pfam" id="PF08719">
    <property type="entry name" value="NADAR"/>
    <property type="match status" value="2"/>
</dbReference>
<feature type="domain" description="NADAR" evidence="2">
    <location>
        <begin position="10"/>
        <end position="70"/>
    </location>
</feature>